<protein>
    <submittedName>
        <fullName evidence="1">SAM-dependent methyltransferase</fullName>
    </submittedName>
</protein>
<keyword evidence="2" id="KW-1185">Reference proteome</keyword>
<dbReference type="OrthoDB" id="3216820at2"/>
<gene>
    <name evidence="1" type="ORF">EFW17_05615</name>
</gene>
<dbReference type="RefSeq" id="WP_123200213.1">
    <property type="nucleotide sequence ID" value="NZ_RJMB01000004.1"/>
</dbReference>
<dbReference type="GO" id="GO:0032259">
    <property type="term" value="P:methylation"/>
    <property type="evidence" value="ECO:0007669"/>
    <property type="project" value="UniProtKB-KW"/>
</dbReference>
<dbReference type="PIRSF" id="PIRSF017393">
    <property type="entry name" value="MTase_SAV2177"/>
    <property type="match status" value="1"/>
</dbReference>
<organism evidence="1 2">
    <name type="scientific">Halostreptopolyspora alba</name>
    <dbReference type="NCBI Taxonomy" id="2487137"/>
    <lineage>
        <taxon>Bacteria</taxon>
        <taxon>Bacillati</taxon>
        <taxon>Actinomycetota</taxon>
        <taxon>Actinomycetes</taxon>
        <taxon>Streptosporangiales</taxon>
        <taxon>Nocardiopsidaceae</taxon>
        <taxon>Halostreptopolyspora</taxon>
    </lineage>
</organism>
<keyword evidence="1" id="KW-0808">Transferase</keyword>
<dbReference type="Gene3D" id="3.40.50.150">
    <property type="entry name" value="Vaccinia Virus protein VP39"/>
    <property type="match status" value="1"/>
</dbReference>
<proteinExistence type="predicted"/>
<dbReference type="EMBL" id="RJMB01000004">
    <property type="protein sequence ID" value="RNL86019.1"/>
    <property type="molecule type" value="Genomic_DNA"/>
</dbReference>
<dbReference type="InterPro" id="IPR006764">
    <property type="entry name" value="SAM_dep_MeTrfase_SAV2177_type"/>
</dbReference>
<evidence type="ECO:0000313" key="1">
    <source>
        <dbReference type="EMBL" id="RNL86019.1"/>
    </source>
</evidence>
<dbReference type="GO" id="GO:0008168">
    <property type="term" value="F:methyltransferase activity"/>
    <property type="evidence" value="ECO:0007669"/>
    <property type="project" value="UniProtKB-KW"/>
</dbReference>
<accession>A0A3N0EEB5</accession>
<keyword evidence="1" id="KW-0489">Methyltransferase</keyword>
<dbReference type="SUPFAM" id="SSF53335">
    <property type="entry name" value="S-adenosyl-L-methionine-dependent methyltransferases"/>
    <property type="match status" value="1"/>
</dbReference>
<dbReference type="Pfam" id="PF04672">
    <property type="entry name" value="Methyltransf_19"/>
    <property type="match status" value="1"/>
</dbReference>
<sequence>MTEDPTPADTVSPGVDPTVPSSARLYDYYLGGKNNYAADREAAERLLAAVPETPMWARANRAFLGRAVDMMCEAGVDQFLDIGAGLPAQDPVHEVARRHHPDARVVYVDHDPVVRVHAEALLAERPDITGVVEADMREPETVFAHPELTRRLDLSRPVGLLLVAVLHFLKDDQEPHALVRRYLEQLPAGSYVAISHVERDTQPERARFVQELYEATSSPGQIRSIAEIRRFFDGLTLLDPGVTHLADWRPRGEDPHYDPEQVWAVCGVGRWDGPVGGPDGEEPA</sequence>
<dbReference type="Proteomes" id="UP000269198">
    <property type="component" value="Unassembled WGS sequence"/>
</dbReference>
<name>A0A3N0EEB5_9ACTN</name>
<comment type="caution">
    <text evidence="1">The sequence shown here is derived from an EMBL/GenBank/DDBJ whole genome shotgun (WGS) entry which is preliminary data.</text>
</comment>
<reference evidence="1 2" key="1">
    <citation type="submission" date="2018-11" db="EMBL/GenBank/DDBJ databases">
        <title>The genome draft of YIM 96095.</title>
        <authorList>
            <person name="Tang S.-K."/>
            <person name="Chunyu W.-X."/>
            <person name="Feng Y.-Z."/>
        </authorList>
    </citation>
    <scope>NUCLEOTIDE SEQUENCE [LARGE SCALE GENOMIC DNA]</scope>
    <source>
        <strain evidence="1 2">YIM 96095</strain>
    </source>
</reference>
<dbReference type="InterPro" id="IPR029063">
    <property type="entry name" value="SAM-dependent_MTases_sf"/>
</dbReference>
<dbReference type="AlphaFoldDB" id="A0A3N0EEB5"/>
<evidence type="ECO:0000313" key="2">
    <source>
        <dbReference type="Proteomes" id="UP000269198"/>
    </source>
</evidence>